<name>A0A0F9FJQ7_9ZZZZ</name>
<dbReference type="SUPFAM" id="SSF56176">
    <property type="entry name" value="FAD-binding/transporter-associated domain-like"/>
    <property type="match status" value="1"/>
</dbReference>
<reference evidence="3" key="1">
    <citation type="journal article" date="2015" name="Nature">
        <title>Complex archaea that bridge the gap between prokaryotes and eukaryotes.</title>
        <authorList>
            <person name="Spang A."/>
            <person name="Saw J.H."/>
            <person name="Jorgensen S.L."/>
            <person name="Zaremba-Niedzwiedzka K."/>
            <person name="Martijn J."/>
            <person name="Lind A.E."/>
            <person name="van Eijk R."/>
            <person name="Schleper C."/>
            <person name="Guy L."/>
            <person name="Ettema T.J."/>
        </authorList>
    </citation>
    <scope>NUCLEOTIDE SEQUENCE</scope>
</reference>
<proteinExistence type="inferred from homology"/>
<dbReference type="InterPro" id="IPR006094">
    <property type="entry name" value="Oxid_FAD_bind_N"/>
</dbReference>
<comment type="similarity">
    <text evidence="1">Belongs to the FAD-binding oxidoreductase/transferase type 4 family.</text>
</comment>
<dbReference type="PANTHER" id="PTHR11748">
    <property type="entry name" value="D-LACTATE DEHYDROGENASE"/>
    <property type="match status" value="1"/>
</dbReference>
<dbReference type="InterPro" id="IPR016166">
    <property type="entry name" value="FAD-bd_PCMH"/>
</dbReference>
<dbReference type="Gene3D" id="3.30.465.10">
    <property type="match status" value="1"/>
</dbReference>
<dbReference type="GO" id="GO:1903457">
    <property type="term" value="P:lactate catabolic process"/>
    <property type="evidence" value="ECO:0007669"/>
    <property type="project" value="TreeGrafter"/>
</dbReference>
<gene>
    <name evidence="3" type="ORF">LCGC14_1942630</name>
</gene>
<evidence type="ECO:0000256" key="1">
    <source>
        <dbReference type="ARBA" id="ARBA00008000"/>
    </source>
</evidence>
<dbReference type="GO" id="GO:0004458">
    <property type="term" value="F:D-lactate dehydrogenase (cytochrome) activity"/>
    <property type="evidence" value="ECO:0007669"/>
    <property type="project" value="TreeGrafter"/>
</dbReference>
<dbReference type="GO" id="GO:0071949">
    <property type="term" value="F:FAD binding"/>
    <property type="evidence" value="ECO:0007669"/>
    <property type="project" value="InterPro"/>
</dbReference>
<sequence>MTTSISKEQISEEIGLKKGKKQKFLSAIKKFISPYHVSTNPYELESASADLTSLPSYHYKFKKNFLANYIVRPANTTELSRTIRNSREQDIPVTIRSAGTSCFSSATPSKGGVIIDVRRLNRIHEIDADKMIVKVGSGISWLNLIEALADYGLAPKCYPTSFKTSCVGGFIATPGKAGIGVIKNGSIKNSIISLDFVKPDGSIIKITKDSSGEITLDDIIGTYGIYGAIAELELSVTTLKTSLEIVGYGFDSIKEAIKFYSTLKYDLPNKPFFLSISERDFERYSHVNFPKNEWLVWAVFYDEPEQTSKSILTVKSLASEMKASEVESSYLKEKWRDISDAEVSIGRSAQNLIFQEYWISDTRLQGFLENYMMKRKKYKFPTATYAISGDKSWTRVKIFGLTTIEKTREFFAVKAFLHDLAIIAYNQDDRVYTVGVVNTFYLHKFKSEEVLKRKLLKDKLDPKDLFNSYRIIKTRMKFWRISLLFNTAKILYRIF</sequence>
<dbReference type="Pfam" id="PF01565">
    <property type="entry name" value="FAD_binding_4"/>
    <property type="match status" value="1"/>
</dbReference>
<organism evidence="3">
    <name type="scientific">marine sediment metagenome</name>
    <dbReference type="NCBI Taxonomy" id="412755"/>
    <lineage>
        <taxon>unclassified sequences</taxon>
        <taxon>metagenomes</taxon>
        <taxon>ecological metagenomes</taxon>
    </lineage>
</organism>
<dbReference type="InterPro" id="IPR036318">
    <property type="entry name" value="FAD-bd_PCMH-like_sf"/>
</dbReference>
<feature type="domain" description="FAD-binding PCMH-type" evidence="2">
    <location>
        <begin position="62"/>
        <end position="239"/>
    </location>
</feature>
<dbReference type="PANTHER" id="PTHR11748:SF111">
    <property type="entry name" value="D-LACTATE DEHYDROGENASE, MITOCHONDRIAL-RELATED"/>
    <property type="match status" value="1"/>
</dbReference>
<comment type="caution">
    <text evidence="3">The sequence shown here is derived from an EMBL/GenBank/DDBJ whole genome shotgun (WGS) entry which is preliminary data.</text>
</comment>
<protein>
    <recommendedName>
        <fullName evidence="2">FAD-binding PCMH-type domain-containing protein</fullName>
    </recommendedName>
</protein>
<dbReference type="AlphaFoldDB" id="A0A0F9FJQ7"/>
<evidence type="ECO:0000313" key="3">
    <source>
        <dbReference type="EMBL" id="KKL86649.1"/>
    </source>
</evidence>
<dbReference type="PROSITE" id="PS51387">
    <property type="entry name" value="FAD_PCMH"/>
    <property type="match status" value="1"/>
</dbReference>
<evidence type="ECO:0000259" key="2">
    <source>
        <dbReference type="PROSITE" id="PS51387"/>
    </source>
</evidence>
<dbReference type="EMBL" id="LAZR01021051">
    <property type="protein sequence ID" value="KKL86649.1"/>
    <property type="molecule type" value="Genomic_DNA"/>
</dbReference>
<dbReference type="InterPro" id="IPR016169">
    <property type="entry name" value="FAD-bd_PCMH_sub2"/>
</dbReference>
<dbReference type="GO" id="GO:0008720">
    <property type="term" value="F:D-lactate dehydrogenase (NAD+) activity"/>
    <property type="evidence" value="ECO:0007669"/>
    <property type="project" value="TreeGrafter"/>
</dbReference>
<accession>A0A0F9FJQ7</accession>